<name>A0A1Y2H0G0_9FUNG</name>
<keyword evidence="5" id="KW-0539">Nucleus</keyword>
<accession>A0A1Y2H0G0</accession>
<keyword evidence="3" id="KW-0805">Transcription regulation</keyword>
<keyword evidence="9" id="KW-1185">Reference proteome</keyword>
<dbReference type="FunCoup" id="A0A1Y2H0G0">
    <property type="interactions" value="537"/>
</dbReference>
<dbReference type="Pfam" id="PF00320">
    <property type="entry name" value="GATA"/>
    <property type="match status" value="1"/>
</dbReference>
<dbReference type="SMART" id="SM00401">
    <property type="entry name" value="ZnF_GATA"/>
    <property type="match status" value="1"/>
</dbReference>
<organism evidence="8 9">
    <name type="scientific">Lobosporangium transversale</name>
    <dbReference type="NCBI Taxonomy" id="64571"/>
    <lineage>
        <taxon>Eukaryota</taxon>
        <taxon>Fungi</taxon>
        <taxon>Fungi incertae sedis</taxon>
        <taxon>Mucoromycota</taxon>
        <taxon>Mortierellomycotina</taxon>
        <taxon>Mortierellomycetes</taxon>
        <taxon>Mortierellales</taxon>
        <taxon>Mortierellaceae</taxon>
        <taxon>Lobosporangium</taxon>
    </lineage>
</organism>
<keyword evidence="4" id="KW-0804">Transcription</keyword>
<dbReference type="InterPro" id="IPR000679">
    <property type="entry name" value="Znf_GATA"/>
</dbReference>
<dbReference type="AlphaFoldDB" id="A0A1Y2H0G0"/>
<dbReference type="STRING" id="64571.A0A1Y2H0G0"/>
<dbReference type="InParanoid" id="A0A1Y2H0G0"/>
<evidence type="ECO:0000313" key="9">
    <source>
        <dbReference type="Proteomes" id="UP000193648"/>
    </source>
</evidence>
<gene>
    <name evidence="8" type="ORF">BCR41DRAFT_367816</name>
</gene>
<dbReference type="Pfam" id="PF04855">
    <property type="entry name" value="SNF5"/>
    <property type="match status" value="1"/>
</dbReference>
<reference evidence="8 9" key="1">
    <citation type="submission" date="2016-07" db="EMBL/GenBank/DDBJ databases">
        <title>Pervasive Adenine N6-methylation of Active Genes in Fungi.</title>
        <authorList>
            <consortium name="DOE Joint Genome Institute"/>
            <person name="Mondo S.J."/>
            <person name="Dannebaum R.O."/>
            <person name="Kuo R.C."/>
            <person name="Labutti K."/>
            <person name="Haridas S."/>
            <person name="Kuo A."/>
            <person name="Salamov A."/>
            <person name="Ahrendt S.R."/>
            <person name="Lipzen A."/>
            <person name="Sullivan W."/>
            <person name="Andreopoulos W.B."/>
            <person name="Clum A."/>
            <person name="Lindquist E."/>
            <person name="Daum C."/>
            <person name="Ramamoorthy G.K."/>
            <person name="Gryganskyi A."/>
            <person name="Culley D."/>
            <person name="Magnuson J.K."/>
            <person name="James T.Y."/>
            <person name="O'Malley M.A."/>
            <person name="Stajich J.E."/>
            <person name="Spatafora J.W."/>
            <person name="Visel A."/>
            <person name="Grigoriev I.V."/>
        </authorList>
    </citation>
    <scope>NUCLEOTIDE SEQUENCE [LARGE SCALE GENOMIC DNA]</scope>
    <source>
        <strain evidence="8 9">NRRL 3116</strain>
    </source>
</reference>
<evidence type="ECO:0000256" key="5">
    <source>
        <dbReference type="ARBA" id="ARBA00023242"/>
    </source>
</evidence>
<evidence type="ECO:0000256" key="4">
    <source>
        <dbReference type="ARBA" id="ARBA00023163"/>
    </source>
</evidence>
<comment type="caution">
    <text evidence="8">The sequence shown here is derived from an EMBL/GenBank/DDBJ whole genome shotgun (WGS) entry which is preliminary data.</text>
</comment>
<evidence type="ECO:0000256" key="3">
    <source>
        <dbReference type="ARBA" id="ARBA00023015"/>
    </source>
</evidence>
<dbReference type="GO" id="GO:0006355">
    <property type="term" value="P:regulation of DNA-templated transcription"/>
    <property type="evidence" value="ECO:0007669"/>
    <property type="project" value="InterPro"/>
</dbReference>
<protein>
    <recommendedName>
        <fullName evidence="7">GATA-type domain-containing protein</fullName>
    </recommendedName>
</protein>
<dbReference type="GO" id="GO:0008270">
    <property type="term" value="F:zinc ion binding"/>
    <property type="evidence" value="ECO:0007669"/>
    <property type="project" value="InterPro"/>
</dbReference>
<dbReference type="GO" id="GO:0006338">
    <property type="term" value="P:chromatin remodeling"/>
    <property type="evidence" value="ECO:0007669"/>
    <property type="project" value="InterPro"/>
</dbReference>
<dbReference type="PANTHER" id="PTHR10019">
    <property type="entry name" value="SNF5"/>
    <property type="match status" value="1"/>
</dbReference>
<evidence type="ECO:0000256" key="1">
    <source>
        <dbReference type="ARBA" id="ARBA00004123"/>
    </source>
</evidence>
<proteinExistence type="inferred from homology"/>
<dbReference type="Proteomes" id="UP000193648">
    <property type="component" value="Unassembled WGS sequence"/>
</dbReference>
<dbReference type="Gene3D" id="3.30.50.10">
    <property type="entry name" value="Erythroid Transcription Factor GATA-1, subunit A"/>
    <property type="match status" value="1"/>
</dbReference>
<feature type="compositionally biased region" description="Basic residues" evidence="6">
    <location>
        <begin position="78"/>
        <end position="89"/>
    </location>
</feature>
<comment type="similarity">
    <text evidence="2">Belongs to the SNF5 family.</text>
</comment>
<dbReference type="EMBL" id="MCFF01000004">
    <property type="protein sequence ID" value="ORZ27491.1"/>
    <property type="molecule type" value="Genomic_DNA"/>
</dbReference>
<feature type="region of interest" description="Disordered" evidence="6">
    <location>
        <begin position="60"/>
        <end position="95"/>
    </location>
</feature>
<dbReference type="RefSeq" id="XP_021885218.1">
    <property type="nucleotide sequence ID" value="XM_022026337.1"/>
</dbReference>
<evidence type="ECO:0000256" key="2">
    <source>
        <dbReference type="ARBA" id="ARBA00010239"/>
    </source>
</evidence>
<comment type="subcellular location">
    <subcellularLocation>
        <location evidence="1">Nucleus</location>
    </subcellularLocation>
</comment>
<evidence type="ECO:0000313" key="8">
    <source>
        <dbReference type="EMBL" id="ORZ27491.1"/>
    </source>
</evidence>
<dbReference type="SUPFAM" id="SSF57716">
    <property type="entry name" value="Glucocorticoid receptor-like (DNA-binding domain)"/>
    <property type="match status" value="1"/>
</dbReference>
<dbReference type="OrthoDB" id="10258327at2759"/>
<sequence>MVNAQGTFSTYASRIRDANSALILPPALGRRAKRAVMSMAESDEDDWDFEDSLRSTPTRHQYRQAAYMGKERSDKGKKGWAPRPRKTRHTFSSQKELEDVADQDAILVPIRLDIDTDDYRLRDTFTWNVNEQLLTPEKFAEILCDDLDLNAAKFIPEIAQSIRDQIAEFEPVAEVQVPDEGSRVVIQLDLHVGSINLRDRFEWDVGSDMTPEEFAKQLAADLGIGGEFVSMISHEIHEQLYRFKQERLLGRGFEPEPLYSGFRTVDDGKNWSPALETLTAEEYERILEDKDRSIRRNRRATTSQSKRRGGTIAMSYNVPGYSSKITKRGRLIPLQCSLIDAEQYEKWQCQQCGLGAHSTFMIRSGPTGEKTLCNFCGLHYTVHGSLPMDRKDLFKFSVTDTSTDAETQAEIREGIASSALSAAITTPTAAPVGA</sequence>
<dbReference type="InterPro" id="IPR006939">
    <property type="entry name" value="SNF5"/>
</dbReference>
<dbReference type="GeneID" id="33568180"/>
<dbReference type="GO" id="GO:0000228">
    <property type="term" value="C:nuclear chromosome"/>
    <property type="evidence" value="ECO:0007669"/>
    <property type="project" value="InterPro"/>
</dbReference>
<dbReference type="GO" id="GO:0043565">
    <property type="term" value="F:sequence-specific DNA binding"/>
    <property type="evidence" value="ECO:0007669"/>
    <property type="project" value="InterPro"/>
</dbReference>
<feature type="domain" description="GATA-type" evidence="7">
    <location>
        <begin position="343"/>
        <end position="395"/>
    </location>
</feature>
<dbReference type="InterPro" id="IPR013088">
    <property type="entry name" value="Znf_NHR/GATA"/>
</dbReference>
<evidence type="ECO:0000256" key="6">
    <source>
        <dbReference type="SAM" id="MobiDB-lite"/>
    </source>
</evidence>
<evidence type="ECO:0000259" key="7">
    <source>
        <dbReference type="SMART" id="SM00401"/>
    </source>
</evidence>